<sequence>MADGRQEQIRHLIVNSLFRKQVEDPKNPGYAILYENLLAHAKVYEDASSHAQQGKSRLRPSKAETKCRYLLVAERYDGAFHLYKSRKFENKFSIGQSWPLEQLRAIEGINPTTFVVTLNKAYCWSTDTPYDKQAFLYNLVQVYRKFTNQLPRLASCEDFWIEEQTQSDEFAMALSLQEKLANANSTTSFRSFDSGLRNLAKNDRSTPSLLAGANASESNSIMNYAIDEDVKQEEISLANVEELLNDFDWKEAGNAAALEERLLDELAALESANIHAMVESDDRLNSVIRQLDKAISELDNMDSMLTLYTTELNSMGDEIHHIESQNRGLQVETANQKALLTDLDRLINLITISDQVLQTLLGESLNTVQGVQKIEAAADILQKALLTSYDESTRGMAAVKEKMGLYTKYSNQFCVNFCEFTKQAIKYQADVLMNDKTREPRRDSMTILGHESIEEVLSRYMSLSLWLKEIDPRKHNELQLAYVVSVEPIYRKESKEYLMQIRSLLSKREISEEATYAFSAALIQGHHRSSLIYGSADHGRAPWEFKDSGRGKLPPEEAFEQILLTLIPLIIREQNFISDFFHIGSKGPKSFQDRAELASWHPKELNTTREVIKDVKAQRKLLEHMEKIFGFLAEELSSFIEYGCKHDNIQCVGMIARIEKYIQEYEKTSQEFFVKVMKQVRAQCINIFQRFMVEQLKAIEDTKVTTKKRKGIVLFIRIFPRFCERIEHSIADVASLEIRDIVNRAYETLVKTMFDNLEAIARDVSSINDDKEQLNVHIMILENMHHFHNEIRMRKIHVLDPYTVYAKSSYEKHLEAYATKVLQKPFSKLIEFFGGIDNLLKTSAPEEVGFHMRYSKESLKKITEHYTAREIKKGLEQLYKRVEKHFTEEEGLLRVVWGIIGQVVIDNHKHFIDLINRCYPDSNIKLEYSLSDLQNFIKVVHEGRKS</sequence>
<keyword evidence="7" id="KW-1185">Reference proteome</keyword>
<dbReference type="Pfam" id="PF20654">
    <property type="entry name" value="Sec3_C-term"/>
    <property type="match status" value="1"/>
</dbReference>
<dbReference type="AlphaFoldDB" id="A0A9N8Z724"/>
<dbReference type="InterPro" id="IPR019160">
    <property type="entry name" value="Sec3_CC"/>
</dbReference>
<feature type="domain" description="Exocyst complex component Sec3 PIP2-binding N-terminal" evidence="5">
    <location>
        <begin position="63"/>
        <end position="146"/>
    </location>
</feature>
<dbReference type="OrthoDB" id="27109at2759"/>
<comment type="caution">
    <text evidence="6">The sequence shown here is derived from an EMBL/GenBank/DDBJ whole genome shotgun (WGS) entry which is preliminary data.</text>
</comment>
<keyword evidence="4" id="KW-0175">Coiled coil</keyword>
<dbReference type="EMBL" id="CAJVPI010000074">
    <property type="protein sequence ID" value="CAG8473574.1"/>
    <property type="molecule type" value="Genomic_DNA"/>
</dbReference>
<evidence type="ECO:0000256" key="3">
    <source>
        <dbReference type="ARBA" id="ARBA00022483"/>
    </source>
</evidence>
<dbReference type="InterPro" id="IPR028258">
    <property type="entry name" value="Sec3-PIP2_bind"/>
</dbReference>
<reference evidence="6" key="1">
    <citation type="submission" date="2021-06" db="EMBL/GenBank/DDBJ databases">
        <authorList>
            <person name="Kallberg Y."/>
            <person name="Tangrot J."/>
            <person name="Rosling A."/>
        </authorList>
    </citation>
    <scope>NUCLEOTIDE SEQUENCE</scope>
    <source>
        <strain evidence="6">BR232B</strain>
    </source>
</reference>
<dbReference type="SMART" id="SM01313">
    <property type="entry name" value="Sec3-PIP2_bind"/>
    <property type="match status" value="1"/>
</dbReference>
<evidence type="ECO:0000259" key="5">
    <source>
        <dbReference type="SMART" id="SM01313"/>
    </source>
</evidence>
<dbReference type="GO" id="GO:0005886">
    <property type="term" value="C:plasma membrane"/>
    <property type="evidence" value="ECO:0007669"/>
    <property type="project" value="TreeGrafter"/>
</dbReference>
<evidence type="ECO:0000256" key="2">
    <source>
        <dbReference type="ARBA" id="ARBA00022448"/>
    </source>
</evidence>
<dbReference type="PANTHER" id="PTHR16092">
    <property type="entry name" value="SEC3/SYNTAXIN-RELATED"/>
    <property type="match status" value="1"/>
</dbReference>
<proteinExistence type="inferred from homology"/>
<dbReference type="GO" id="GO:0006893">
    <property type="term" value="P:Golgi to plasma membrane transport"/>
    <property type="evidence" value="ECO:0007669"/>
    <property type="project" value="TreeGrafter"/>
</dbReference>
<evidence type="ECO:0000313" key="6">
    <source>
        <dbReference type="EMBL" id="CAG8473574.1"/>
    </source>
</evidence>
<dbReference type="GO" id="GO:0000145">
    <property type="term" value="C:exocyst"/>
    <property type="evidence" value="ECO:0007669"/>
    <property type="project" value="InterPro"/>
</dbReference>
<evidence type="ECO:0000313" key="7">
    <source>
        <dbReference type="Proteomes" id="UP000789739"/>
    </source>
</evidence>
<dbReference type="Proteomes" id="UP000789739">
    <property type="component" value="Unassembled WGS sequence"/>
</dbReference>
<dbReference type="GO" id="GO:0006887">
    <property type="term" value="P:exocytosis"/>
    <property type="evidence" value="ECO:0007669"/>
    <property type="project" value="UniProtKB-KW"/>
</dbReference>
<comment type="similarity">
    <text evidence="1">Belongs to the SEC3 family.</text>
</comment>
<accession>A0A9N8Z724</accession>
<keyword evidence="2" id="KW-0813">Transport</keyword>
<dbReference type="Pfam" id="PF15277">
    <property type="entry name" value="Sec3-PIP2_bind"/>
    <property type="match status" value="1"/>
</dbReference>
<gene>
    <name evidence="6" type="ORF">PBRASI_LOCUS1197</name>
</gene>
<evidence type="ECO:0000256" key="4">
    <source>
        <dbReference type="ARBA" id="ARBA00023054"/>
    </source>
</evidence>
<dbReference type="GO" id="GO:0005546">
    <property type="term" value="F:phosphatidylinositol-4,5-bisphosphate binding"/>
    <property type="evidence" value="ECO:0007669"/>
    <property type="project" value="TreeGrafter"/>
</dbReference>
<dbReference type="InterPro" id="IPR048628">
    <property type="entry name" value="Sec3_C"/>
</dbReference>
<organism evidence="6 7">
    <name type="scientific">Paraglomus brasilianum</name>
    <dbReference type="NCBI Taxonomy" id="144538"/>
    <lineage>
        <taxon>Eukaryota</taxon>
        <taxon>Fungi</taxon>
        <taxon>Fungi incertae sedis</taxon>
        <taxon>Mucoromycota</taxon>
        <taxon>Glomeromycotina</taxon>
        <taxon>Glomeromycetes</taxon>
        <taxon>Paraglomerales</taxon>
        <taxon>Paraglomeraceae</taxon>
        <taxon>Paraglomus</taxon>
    </lineage>
</organism>
<dbReference type="Pfam" id="PF09763">
    <property type="entry name" value="Sec3_CC"/>
    <property type="match status" value="1"/>
</dbReference>
<dbReference type="Gene3D" id="2.30.29.90">
    <property type="match status" value="1"/>
</dbReference>
<name>A0A9N8Z724_9GLOM</name>
<dbReference type="PANTHER" id="PTHR16092:SF14">
    <property type="entry name" value="EXOCYST COMPLEX COMPONENT 1 ISOFORM X1"/>
    <property type="match status" value="1"/>
</dbReference>
<keyword evidence="3" id="KW-0268">Exocytosis</keyword>
<evidence type="ECO:0000256" key="1">
    <source>
        <dbReference type="ARBA" id="ARBA00006518"/>
    </source>
</evidence>
<protein>
    <submittedName>
        <fullName evidence="6">1687_t:CDS:1</fullName>
    </submittedName>
</protein>